<evidence type="ECO:0000259" key="2">
    <source>
        <dbReference type="Pfam" id="PF01464"/>
    </source>
</evidence>
<keyword evidence="4" id="KW-1185">Reference proteome</keyword>
<dbReference type="RefSeq" id="WP_140929196.1">
    <property type="nucleotide sequence ID" value="NZ_VFSU01000032.1"/>
</dbReference>
<gene>
    <name evidence="3" type="ORF">FJQ54_14785</name>
</gene>
<proteinExistence type="inferred from homology"/>
<organism evidence="3 4">
    <name type="scientific">Sandaracinobacter neustonicus</name>
    <dbReference type="NCBI Taxonomy" id="1715348"/>
    <lineage>
        <taxon>Bacteria</taxon>
        <taxon>Pseudomonadati</taxon>
        <taxon>Pseudomonadota</taxon>
        <taxon>Alphaproteobacteria</taxon>
        <taxon>Sphingomonadales</taxon>
        <taxon>Sphingosinicellaceae</taxon>
        <taxon>Sandaracinobacter</taxon>
    </lineage>
</organism>
<dbReference type="Gene3D" id="1.10.530.10">
    <property type="match status" value="1"/>
</dbReference>
<protein>
    <submittedName>
        <fullName evidence="3">Lytic transglycosylase domain-containing protein</fullName>
    </submittedName>
</protein>
<evidence type="ECO:0000313" key="4">
    <source>
        <dbReference type="Proteomes" id="UP000319897"/>
    </source>
</evidence>
<reference evidence="3 4" key="1">
    <citation type="submission" date="2019-06" db="EMBL/GenBank/DDBJ databases">
        <authorList>
            <person name="Lee I."/>
            <person name="Jang G.I."/>
            <person name="Hwang C.Y."/>
        </authorList>
    </citation>
    <scope>NUCLEOTIDE SEQUENCE [LARGE SCALE GENOMIC DNA]</scope>
    <source>
        <strain evidence="3 4">PAMC 28131</strain>
    </source>
</reference>
<comment type="similarity">
    <text evidence="1">Belongs to the virb1 family.</text>
</comment>
<name>A0A501XEP3_9SPHN</name>
<dbReference type="Pfam" id="PF01464">
    <property type="entry name" value="SLT"/>
    <property type="match status" value="1"/>
</dbReference>
<dbReference type="EMBL" id="VFSU01000032">
    <property type="protein sequence ID" value="TPE59061.1"/>
    <property type="molecule type" value="Genomic_DNA"/>
</dbReference>
<sequence length="237" mass="24105">MSASPLSGSVSGSGSSSAAAAVLPALVEAAQRTGVDFSALYHTARLESGFNPDAKARTSSATGLFQFIDSSWLNVLAKHGARHGLSAASKADALALRNDPRAASLMAAEHMADNAELLESRLGREAGPVDLYLAHFLGAGGAARFLEALSASPDQSAAALMPSAARANPSIFFQDGQPRSLAEVHALFSQRLGVESAPVAVAATAGTVETAAALPETPLRAAEAARLAYLLLADLGV</sequence>
<dbReference type="OrthoDB" id="8477976at2"/>
<accession>A0A501XEP3</accession>
<evidence type="ECO:0000256" key="1">
    <source>
        <dbReference type="ARBA" id="ARBA00009387"/>
    </source>
</evidence>
<dbReference type="InterPro" id="IPR023346">
    <property type="entry name" value="Lysozyme-like_dom_sf"/>
</dbReference>
<dbReference type="Proteomes" id="UP000319897">
    <property type="component" value="Unassembled WGS sequence"/>
</dbReference>
<dbReference type="InterPro" id="IPR008258">
    <property type="entry name" value="Transglycosylase_SLT_dom_1"/>
</dbReference>
<dbReference type="AlphaFoldDB" id="A0A501XEP3"/>
<comment type="caution">
    <text evidence="3">The sequence shown here is derived from an EMBL/GenBank/DDBJ whole genome shotgun (WGS) entry which is preliminary data.</text>
</comment>
<evidence type="ECO:0000313" key="3">
    <source>
        <dbReference type="EMBL" id="TPE59061.1"/>
    </source>
</evidence>
<dbReference type="SUPFAM" id="SSF53955">
    <property type="entry name" value="Lysozyme-like"/>
    <property type="match status" value="1"/>
</dbReference>
<feature type="domain" description="Transglycosylase SLT" evidence="2">
    <location>
        <begin position="28"/>
        <end position="115"/>
    </location>
</feature>